<name>A0A177CWC0_9PLEO</name>
<evidence type="ECO:0000313" key="3">
    <source>
        <dbReference type="EMBL" id="OAG11029.1"/>
    </source>
</evidence>
<feature type="signal peptide" evidence="2">
    <location>
        <begin position="1"/>
        <end position="20"/>
    </location>
</feature>
<evidence type="ECO:0000256" key="2">
    <source>
        <dbReference type="SAM" id="SignalP"/>
    </source>
</evidence>
<evidence type="ECO:0000313" key="4">
    <source>
        <dbReference type="Proteomes" id="UP000077069"/>
    </source>
</evidence>
<evidence type="ECO:0008006" key="5">
    <source>
        <dbReference type="Google" id="ProtNLM"/>
    </source>
</evidence>
<feature type="compositionally biased region" description="Polar residues" evidence="1">
    <location>
        <begin position="85"/>
        <end position="96"/>
    </location>
</feature>
<evidence type="ECO:0000256" key="1">
    <source>
        <dbReference type="SAM" id="MobiDB-lite"/>
    </source>
</evidence>
<keyword evidence="2" id="KW-0732">Signal</keyword>
<dbReference type="RefSeq" id="XP_018041394.1">
    <property type="nucleotide sequence ID" value="XM_018181817.1"/>
</dbReference>
<dbReference type="Proteomes" id="UP000077069">
    <property type="component" value="Unassembled WGS sequence"/>
</dbReference>
<protein>
    <recommendedName>
        <fullName evidence="5">Secreted protein</fullName>
    </recommendedName>
</protein>
<dbReference type="EMBL" id="KV441549">
    <property type="protein sequence ID" value="OAG11029.1"/>
    <property type="molecule type" value="Genomic_DNA"/>
</dbReference>
<sequence length="114" mass="11464">MTGLLALLALGAAFAVASVAFDFSVSSTDRQTVGNLGTRWHSGRALSTPTGAGVVDPRRGAGRALGPSAGEWDGRSPTGRRRRQASGSQPGRSQGSAVPGVPPTLEHSLGASAI</sequence>
<feature type="chain" id="PRO_5008058666" description="Secreted protein" evidence="2">
    <location>
        <begin position="21"/>
        <end position="114"/>
    </location>
</feature>
<keyword evidence="4" id="KW-1185">Reference proteome</keyword>
<accession>A0A177CWC0</accession>
<feature type="region of interest" description="Disordered" evidence="1">
    <location>
        <begin position="39"/>
        <end position="114"/>
    </location>
</feature>
<dbReference type="AlphaFoldDB" id="A0A177CWC0"/>
<proteinExistence type="predicted"/>
<dbReference type="GeneID" id="28765303"/>
<reference evidence="3 4" key="1">
    <citation type="submission" date="2016-05" db="EMBL/GenBank/DDBJ databases">
        <title>Comparative analysis of secretome profiles of manganese(II)-oxidizing ascomycete fungi.</title>
        <authorList>
            <consortium name="DOE Joint Genome Institute"/>
            <person name="Zeiner C.A."/>
            <person name="Purvine S.O."/>
            <person name="Zink E.M."/>
            <person name="Wu S."/>
            <person name="Pasa-Tolic L."/>
            <person name="Chaput D.L."/>
            <person name="Haridas S."/>
            <person name="Grigoriev I.V."/>
            <person name="Santelli C.M."/>
            <person name="Hansel C.M."/>
        </authorList>
    </citation>
    <scope>NUCLEOTIDE SEQUENCE [LARGE SCALE GENOMIC DNA]</scope>
    <source>
        <strain evidence="3 4">AP3s5-JAC2a</strain>
    </source>
</reference>
<dbReference type="InParanoid" id="A0A177CWC0"/>
<gene>
    <name evidence="3" type="ORF">CC84DRAFT_1203304</name>
</gene>
<organism evidence="3 4">
    <name type="scientific">Paraphaeosphaeria sporulosa</name>
    <dbReference type="NCBI Taxonomy" id="1460663"/>
    <lineage>
        <taxon>Eukaryota</taxon>
        <taxon>Fungi</taxon>
        <taxon>Dikarya</taxon>
        <taxon>Ascomycota</taxon>
        <taxon>Pezizomycotina</taxon>
        <taxon>Dothideomycetes</taxon>
        <taxon>Pleosporomycetidae</taxon>
        <taxon>Pleosporales</taxon>
        <taxon>Massarineae</taxon>
        <taxon>Didymosphaeriaceae</taxon>
        <taxon>Paraphaeosphaeria</taxon>
    </lineage>
</organism>